<gene>
    <name evidence="2" type="ORF">DSCO28_65270</name>
</gene>
<keyword evidence="1" id="KW-0732">Signal</keyword>
<evidence type="ECO:0000313" key="2">
    <source>
        <dbReference type="EMBL" id="BBO85961.1"/>
    </source>
</evidence>
<proteinExistence type="predicted"/>
<feature type="signal peptide" evidence="1">
    <location>
        <begin position="1"/>
        <end position="31"/>
    </location>
</feature>
<dbReference type="Proteomes" id="UP000425960">
    <property type="component" value="Chromosome"/>
</dbReference>
<dbReference type="KEGG" id="dov:DSCO28_65270"/>
<dbReference type="RefSeq" id="WP_231713994.1">
    <property type="nucleotide sequence ID" value="NZ_AP021876.1"/>
</dbReference>
<organism evidence="2 3">
    <name type="scientific">Desulfosarcina ovata subsp. sediminis</name>
    <dbReference type="NCBI Taxonomy" id="885957"/>
    <lineage>
        <taxon>Bacteria</taxon>
        <taxon>Pseudomonadati</taxon>
        <taxon>Thermodesulfobacteriota</taxon>
        <taxon>Desulfobacteria</taxon>
        <taxon>Desulfobacterales</taxon>
        <taxon>Desulfosarcinaceae</taxon>
        <taxon>Desulfosarcina</taxon>
    </lineage>
</organism>
<feature type="chain" id="PRO_5024319947" description="Transporter" evidence="1">
    <location>
        <begin position="32"/>
        <end position="311"/>
    </location>
</feature>
<evidence type="ECO:0000256" key="1">
    <source>
        <dbReference type="SAM" id="SignalP"/>
    </source>
</evidence>
<evidence type="ECO:0008006" key="4">
    <source>
        <dbReference type="Google" id="ProtNLM"/>
    </source>
</evidence>
<reference evidence="2 3" key="1">
    <citation type="submission" date="2019-11" db="EMBL/GenBank/DDBJ databases">
        <title>Comparative genomics of hydrocarbon-degrading Desulfosarcina strains.</title>
        <authorList>
            <person name="Watanabe M."/>
            <person name="Kojima H."/>
            <person name="Fukui M."/>
        </authorList>
    </citation>
    <scope>NUCLEOTIDE SEQUENCE [LARGE SCALE GENOMIC DNA]</scope>
    <source>
        <strain evidence="2 3">28bB2T</strain>
    </source>
</reference>
<dbReference type="AlphaFoldDB" id="A0A5K8A0P7"/>
<sequence length="311" mass="34270">MMVEMSKQIKRMVLAGGAALLFFLSVYSAEAATLGSHYPFGGEGVLAASVPPPGFHYRIYNTWYNPTTVKDDSGDKADIDLDVFSSVHRFIHVTQKKILGADYFYDMIVPLVDKDLTLGTYTDSQSLALGDTCFEFFGLAWHQPRWDAAFALAVIAPTGEYALDKKASPGLGYWSGMLTLGGTVYLDAQRSWSLSALTRTLVHTEQDESDVTPGSEFVVEYGLGKEIPVTDKLLVRPGIAGCAYWQIEDDSDDGPGTVADERKRAYALGAEINFFWLPPTLFQVNLRALREFGAKNTVQGSQFVLTLTKSW</sequence>
<dbReference type="EMBL" id="AP021876">
    <property type="protein sequence ID" value="BBO85961.1"/>
    <property type="molecule type" value="Genomic_DNA"/>
</dbReference>
<dbReference type="InterPro" id="IPR025737">
    <property type="entry name" value="FApF"/>
</dbReference>
<dbReference type="Pfam" id="PF13557">
    <property type="entry name" value="Phenol_MetA_deg"/>
    <property type="match status" value="1"/>
</dbReference>
<evidence type="ECO:0000313" key="3">
    <source>
        <dbReference type="Proteomes" id="UP000425960"/>
    </source>
</evidence>
<name>A0A5K8A0P7_9BACT</name>
<accession>A0A5K8A0P7</accession>
<protein>
    <recommendedName>
        <fullName evidence="4">Transporter</fullName>
    </recommendedName>
</protein>